<protein>
    <submittedName>
        <fullName evidence="2">Uncharacterized protein</fullName>
    </submittedName>
</protein>
<keyword evidence="3" id="KW-1185">Reference proteome</keyword>
<evidence type="ECO:0000313" key="2">
    <source>
        <dbReference type="EMBL" id="KAG5378426.1"/>
    </source>
</evidence>
<keyword evidence="1" id="KW-0812">Transmembrane</keyword>
<evidence type="ECO:0000256" key="1">
    <source>
        <dbReference type="SAM" id="Phobius"/>
    </source>
</evidence>
<feature type="transmembrane region" description="Helical" evidence="1">
    <location>
        <begin position="59"/>
        <end position="76"/>
    </location>
</feature>
<name>A0ABQ7KZG1_BRACM</name>
<dbReference type="Proteomes" id="UP000823674">
    <property type="component" value="Chromosome A07"/>
</dbReference>
<proteinExistence type="predicted"/>
<comment type="caution">
    <text evidence="2">The sequence shown here is derived from an EMBL/GenBank/DDBJ whole genome shotgun (WGS) entry which is preliminary data.</text>
</comment>
<keyword evidence="1" id="KW-0472">Membrane</keyword>
<keyword evidence="1" id="KW-1133">Transmembrane helix</keyword>
<dbReference type="EMBL" id="JADBGQ010000009">
    <property type="protein sequence ID" value="KAG5378426.1"/>
    <property type="molecule type" value="Genomic_DNA"/>
</dbReference>
<accession>A0ABQ7KZG1</accession>
<evidence type="ECO:0000313" key="3">
    <source>
        <dbReference type="Proteomes" id="UP000823674"/>
    </source>
</evidence>
<reference evidence="2 3" key="1">
    <citation type="submission" date="2021-03" db="EMBL/GenBank/DDBJ databases">
        <authorList>
            <person name="King G.J."/>
            <person name="Bancroft I."/>
            <person name="Baten A."/>
            <person name="Bloomfield J."/>
            <person name="Borpatragohain P."/>
            <person name="He Z."/>
            <person name="Irish N."/>
            <person name="Irwin J."/>
            <person name="Liu K."/>
            <person name="Mauleon R.P."/>
            <person name="Moore J."/>
            <person name="Morris R."/>
            <person name="Ostergaard L."/>
            <person name="Wang B."/>
            <person name="Wells R."/>
        </authorList>
    </citation>
    <scope>NUCLEOTIDE SEQUENCE [LARGE SCALE GENOMIC DNA]</scope>
    <source>
        <strain evidence="2">R-o-18</strain>
        <tissue evidence="2">Leaf</tissue>
    </source>
</reference>
<gene>
    <name evidence="2" type="primary">A07g503510.1_BraROA</name>
    <name evidence="2" type="ORF">IGI04_026268</name>
</gene>
<sequence>MLTQSRLPRITNNLLYHKMQSTSPPAIESVSSTRPFTIYLADIVYVLSYFNSFSLSTKFYSLWTITYFYCQTILFLHSHIQKNKI</sequence>
<organism evidence="2 3">
    <name type="scientific">Brassica rapa subsp. trilocularis</name>
    <dbReference type="NCBI Taxonomy" id="1813537"/>
    <lineage>
        <taxon>Eukaryota</taxon>
        <taxon>Viridiplantae</taxon>
        <taxon>Streptophyta</taxon>
        <taxon>Embryophyta</taxon>
        <taxon>Tracheophyta</taxon>
        <taxon>Spermatophyta</taxon>
        <taxon>Magnoliopsida</taxon>
        <taxon>eudicotyledons</taxon>
        <taxon>Gunneridae</taxon>
        <taxon>Pentapetalae</taxon>
        <taxon>rosids</taxon>
        <taxon>malvids</taxon>
        <taxon>Brassicales</taxon>
        <taxon>Brassicaceae</taxon>
        <taxon>Brassiceae</taxon>
        <taxon>Brassica</taxon>
    </lineage>
</organism>